<dbReference type="Gene3D" id="3.40.50.410">
    <property type="entry name" value="von Willebrand factor, type A domain"/>
    <property type="match status" value="1"/>
</dbReference>
<dbReference type="STRING" id="7719.ENSCINP00000002420"/>
<reference evidence="5" key="2">
    <citation type="submission" date="2025-08" db="UniProtKB">
        <authorList>
            <consortium name="Ensembl"/>
        </authorList>
    </citation>
    <scope>IDENTIFICATION</scope>
</reference>
<name>F7AEQ2_CIOIN</name>
<dbReference type="SUPFAM" id="SSF49265">
    <property type="entry name" value="Fibronectin type III"/>
    <property type="match status" value="1"/>
</dbReference>
<dbReference type="InterPro" id="IPR036116">
    <property type="entry name" value="FN3_sf"/>
</dbReference>
<keyword evidence="2" id="KW-0964">Secreted</keyword>
<feature type="domain" description="VWFA" evidence="3">
    <location>
        <begin position="215"/>
        <end position="395"/>
    </location>
</feature>
<dbReference type="SMART" id="SM00327">
    <property type="entry name" value="VWA"/>
    <property type="match status" value="1"/>
</dbReference>
<organism evidence="5 6">
    <name type="scientific">Ciona intestinalis</name>
    <name type="common">Transparent sea squirt</name>
    <name type="synonym">Ascidia intestinalis</name>
    <dbReference type="NCBI Taxonomy" id="7719"/>
    <lineage>
        <taxon>Eukaryota</taxon>
        <taxon>Metazoa</taxon>
        <taxon>Chordata</taxon>
        <taxon>Tunicata</taxon>
        <taxon>Ascidiacea</taxon>
        <taxon>Phlebobranchia</taxon>
        <taxon>Cionidae</taxon>
        <taxon>Ciona</taxon>
    </lineage>
</organism>
<comment type="subcellular location">
    <subcellularLocation>
        <location evidence="1">Secreted</location>
        <location evidence="1">Extracellular space</location>
        <location evidence="1">Extracellular matrix</location>
    </subcellularLocation>
</comment>
<evidence type="ECO:0000256" key="2">
    <source>
        <dbReference type="ARBA" id="ARBA00022530"/>
    </source>
</evidence>
<dbReference type="InterPro" id="IPR036465">
    <property type="entry name" value="vWFA_dom_sf"/>
</dbReference>
<protein>
    <submittedName>
        <fullName evidence="5">Uncharacterized protein</fullName>
    </submittedName>
</protein>
<dbReference type="Pfam" id="PF00092">
    <property type="entry name" value="VWA"/>
    <property type="match status" value="1"/>
</dbReference>
<dbReference type="Pfam" id="PF00041">
    <property type="entry name" value="fn3"/>
    <property type="match status" value="2"/>
</dbReference>
<dbReference type="InParanoid" id="F7AEQ2"/>
<dbReference type="SMART" id="SM00060">
    <property type="entry name" value="FN3"/>
    <property type="match status" value="2"/>
</dbReference>
<dbReference type="PROSITE" id="PS50853">
    <property type="entry name" value="FN3"/>
    <property type="match status" value="1"/>
</dbReference>
<dbReference type="InterPro" id="IPR002035">
    <property type="entry name" value="VWF_A"/>
</dbReference>
<dbReference type="PROSITE" id="PS50234">
    <property type="entry name" value="VWFA"/>
    <property type="match status" value="1"/>
</dbReference>
<evidence type="ECO:0000313" key="5">
    <source>
        <dbReference type="Ensembl" id="ENSCINP00000002420.3"/>
    </source>
</evidence>
<accession>F7AEQ2</accession>
<dbReference type="Ensembl" id="ENSCINT00000002420.3">
    <property type="protein sequence ID" value="ENSCINP00000002420.3"/>
    <property type="gene ID" value="ENSCING00000012053.2"/>
</dbReference>
<feature type="domain" description="Fibronectin type-III" evidence="4">
    <location>
        <begin position="29"/>
        <end position="117"/>
    </location>
</feature>
<dbReference type="AlphaFoldDB" id="F7AEQ2"/>
<dbReference type="OMA" id="KFIATIC"/>
<proteinExistence type="predicted"/>
<evidence type="ECO:0000259" key="3">
    <source>
        <dbReference type="PROSITE" id="PS50234"/>
    </source>
</evidence>
<dbReference type="InterPro" id="IPR003961">
    <property type="entry name" value="FN3_dom"/>
</dbReference>
<keyword evidence="6" id="KW-1185">Reference proteome</keyword>
<dbReference type="InterPro" id="IPR013783">
    <property type="entry name" value="Ig-like_fold"/>
</dbReference>
<dbReference type="GeneTree" id="ENSGT00530000067940"/>
<dbReference type="CDD" id="cd00063">
    <property type="entry name" value="FN3"/>
    <property type="match status" value="2"/>
</dbReference>
<sequence>MRRPGTEHGSAVRNNFPLNCQQFGTYNDTPRNLTVTAVTSTRATLTWIRAVRAFGYILIISAANQMDMVHHMQIASISLTNLNPGTEYQVSVRSVGDGGVTSAAATTTFHSLYVDPPKNLYITKSGASSLTASWDVGASAISFNVELVSQSGSVIRMLNEIVQNTVSFNSLSTGQMYSVRVRAVSRIIQNGVEATHTSEAVQMSTILLCSLQPIDVIFIYEVSNHLTAEELKMVQQVFSDILIGLPPVSIPDGTRVAAVKYLPWVRTIFSYNRFNSTAGAVNAIKYTKWFGALPNTAHMLRYVHAKYFSSTAGSEFAKRPNALSTVIVFSGGRSSTSITTSARNLRQATNVISVGVNGRSDDRELTLMASRPSLKMVAPSYDTLSSLKERILEAICGLLAP</sequence>
<dbReference type="InterPro" id="IPR050525">
    <property type="entry name" value="ECM_Assembly_Org"/>
</dbReference>
<dbReference type="HOGENOM" id="CLU_743854_0_0_1"/>
<dbReference type="PANTHER" id="PTHR24020">
    <property type="entry name" value="COLLAGEN ALPHA"/>
    <property type="match status" value="1"/>
</dbReference>
<dbReference type="Gene3D" id="2.60.40.10">
    <property type="entry name" value="Immunoglobulins"/>
    <property type="match status" value="2"/>
</dbReference>
<evidence type="ECO:0000256" key="1">
    <source>
        <dbReference type="ARBA" id="ARBA00004498"/>
    </source>
</evidence>
<dbReference type="Proteomes" id="UP000008144">
    <property type="component" value="Unassembled WGS sequence"/>
</dbReference>
<evidence type="ECO:0000259" key="4">
    <source>
        <dbReference type="PROSITE" id="PS50853"/>
    </source>
</evidence>
<reference evidence="5" key="3">
    <citation type="submission" date="2025-09" db="UniProtKB">
        <authorList>
            <consortium name="Ensembl"/>
        </authorList>
    </citation>
    <scope>IDENTIFICATION</scope>
</reference>
<reference evidence="6" key="1">
    <citation type="journal article" date="2002" name="Science">
        <title>The draft genome of Ciona intestinalis: insights into chordate and vertebrate origins.</title>
        <authorList>
            <person name="Dehal P."/>
            <person name="Satou Y."/>
            <person name="Campbell R.K."/>
            <person name="Chapman J."/>
            <person name="Degnan B."/>
            <person name="De Tomaso A."/>
            <person name="Davidson B."/>
            <person name="Di Gregorio A."/>
            <person name="Gelpke M."/>
            <person name="Goodstein D.M."/>
            <person name="Harafuji N."/>
            <person name="Hastings K.E."/>
            <person name="Ho I."/>
            <person name="Hotta K."/>
            <person name="Huang W."/>
            <person name="Kawashima T."/>
            <person name="Lemaire P."/>
            <person name="Martinez D."/>
            <person name="Meinertzhagen I.A."/>
            <person name="Necula S."/>
            <person name="Nonaka M."/>
            <person name="Putnam N."/>
            <person name="Rash S."/>
            <person name="Saiga H."/>
            <person name="Satake M."/>
            <person name="Terry A."/>
            <person name="Yamada L."/>
            <person name="Wang H.G."/>
            <person name="Awazu S."/>
            <person name="Azumi K."/>
            <person name="Boore J."/>
            <person name="Branno M."/>
            <person name="Chin-Bow S."/>
            <person name="DeSantis R."/>
            <person name="Doyle S."/>
            <person name="Francino P."/>
            <person name="Keys D.N."/>
            <person name="Haga S."/>
            <person name="Hayashi H."/>
            <person name="Hino K."/>
            <person name="Imai K.S."/>
            <person name="Inaba K."/>
            <person name="Kano S."/>
            <person name="Kobayashi K."/>
            <person name="Kobayashi M."/>
            <person name="Lee B.I."/>
            <person name="Makabe K.W."/>
            <person name="Manohar C."/>
            <person name="Matassi G."/>
            <person name="Medina M."/>
            <person name="Mochizuki Y."/>
            <person name="Mount S."/>
            <person name="Morishita T."/>
            <person name="Miura S."/>
            <person name="Nakayama A."/>
            <person name="Nishizaka S."/>
            <person name="Nomoto H."/>
            <person name="Ohta F."/>
            <person name="Oishi K."/>
            <person name="Rigoutsos I."/>
            <person name="Sano M."/>
            <person name="Sasaki A."/>
            <person name="Sasakura Y."/>
            <person name="Shoguchi E."/>
            <person name="Shin-i T."/>
            <person name="Spagnuolo A."/>
            <person name="Stainier D."/>
            <person name="Suzuki M.M."/>
            <person name="Tassy O."/>
            <person name="Takatori N."/>
            <person name="Tokuoka M."/>
            <person name="Yagi K."/>
            <person name="Yoshizaki F."/>
            <person name="Wada S."/>
            <person name="Zhang C."/>
            <person name="Hyatt P.D."/>
            <person name="Larimer F."/>
            <person name="Detter C."/>
            <person name="Doggett N."/>
            <person name="Glavina T."/>
            <person name="Hawkins T."/>
            <person name="Richardson P."/>
            <person name="Lucas S."/>
            <person name="Kohara Y."/>
            <person name="Levine M."/>
            <person name="Satoh N."/>
            <person name="Rokhsar D.S."/>
        </authorList>
    </citation>
    <scope>NUCLEOTIDE SEQUENCE [LARGE SCALE GENOMIC DNA]</scope>
</reference>
<dbReference type="SUPFAM" id="SSF53300">
    <property type="entry name" value="vWA-like"/>
    <property type="match status" value="1"/>
</dbReference>
<evidence type="ECO:0000313" key="6">
    <source>
        <dbReference type="Proteomes" id="UP000008144"/>
    </source>
</evidence>
<keyword evidence="2" id="KW-0272">Extracellular matrix</keyword>
<dbReference type="PANTHER" id="PTHR24020:SF84">
    <property type="entry name" value="VWFA DOMAIN-CONTAINING PROTEIN"/>
    <property type="match status" value="1"/>
</dbReference>